<dbReference type="Pfam" id="PF00072">
    <property type="entry name" value="Response_reg"/>
    <property type="match status" value="1"/>
</dbReference>
<comment type="caution">
    <text evidence="8">The sequence shown here is derived from an EMBL/GenBank/DDBJ whole genome shotgun (WGS) entry which is preliminary data.</text>
</comment>
<keyword evidence="2 6" id="KW-0597">Phosphoprotein</keyword>
<dbReference type="InterPro" id="IPR011006">
    <property type="entry name" value="CheY-like_superfamily"/>
</dbReference>
<keyword evidence="4" id="KW-0804">Transcription</keyword>
<dbReference type="PROSITE" id="PS50110">
    <property type="entry name" value="RESPONSE_REGULATORY"/>
    <property type="match status" value="1"/>
</dbReference>
<feature type="modified residue" description="4-aspartylphosphate" evidence="6">
    <location>
        <position position="53"/>
    </location>
</feature>
<dbReference type="PANTHER" id="PTHR44591">
    <property type="entry name" value="STRESS RESPONSE REGULATOR PROTEIN 1"/>
    <property type="match status" value="1"/>
</dbReference>
<name>A0A0L6ZCZ4_9CLOT</name>
<gene>
    <name evidence="8" type="primary">phoP_1</name>
    <name evidence="8" type="ORF">CLHOM_09920</name>
</gene>
<accession>A0A0L6ZCZ4</accession>
<dbReference type="Gene3D" id="1.25.40.10">
    <property type="entry name" value="Tetratricopeptide repeat domain"/>
    <property type="match status" value="1"/>
</dbReference>
<dbReference type="InterPro" id="IPR001789">
    <property type="entry name" value="Sig_transdc_resp-reg_receiver"/>
</dbReference>
<keyword evidence="3" id="KW-0805">Transcription regulation</keyword>
<dbReference type="STRING" id="36844.SAMN04488501_1036"/>
<dbReference type="PATRIC" id="fig|1121318.3.peg.999"/>
<keyword evidence="9" id="KW-1185">Reference proteome</keyword>
<dbReference type="RefSeq" id="WP_052220566.1">
    <property type="nucleotide sequence ID" value="NZ_LHUR01000012.1"/>
</dbReference>
<dbReference type="EMBL" id="LHUR01000012">
    <property type="protein sequence ID" value="KOA20849.1"/>
    <property type="molecule type" value="Genomic_DNA"/>
</dbReference>
<evidence type="ECO:0000256" key="5">
    <source>
        <dbReference type="ARBA" id="ARBA00024867"/>
    </source>
</evidence>
<dbReference type="InterPro" id="IPR050595">
    <property type="entry name" value="Bact_response_regulator"/>
</dbReference>
<dbReference type="SUPFAM" id="SSF48452">
    <property type="entry name" value="TPR-like"/>
    <property type="match status" value="1"/>
</dbReference>
<evidence type="ECO:0000256" key="4">
    <source>
        <dbReference type="ARBA" id="ARBA00023163"/>
    </source>
</evidence>
<feature type="domain" description="Response regulatory" evidence="7">
    <location>
        <begin position="4"/>
        <end position="118"/>
    </location>
</feature>
<comment type="function">
    <text evidence="5">May play the central regulatory role in sporulation. It may be an element of the effector pathway responsible for the activation of sporulation genes in response to nutritional stress. Spo0A may act in concert with spo0H (a sigma factor) to control the expression of some genes that are critical to the sporulation process.</text>
</comment>
<evidence type="ECO:0000256" key="6">
    <source>
        <dbReference type="PROSITE-ProRule" id="PRU00169"/>
    </source>
</evidence>
<dbReference type="InterPro" id="IPR011990">
    <property type="entry name" value="TPR-like_helical_dom_sf"/>
</dbReference>
<evidence type="ECO:0000256" key="2">
    <source>
        <dbReference type="ARBA" id="ARBA00022553"/>
    </source>
</evidence>
<dbReference type="SMART" id="SM00448">
    <property type="entry name" value="REC"/>
    <property type="match status" value="1"/>
</dbReference>
<dbReference type="SUPFAM" id="SSF52172">
    <property type="entry name" value="CheY-like"/>
    <property type="match status" value="1"/>
</dbReference>
<evidence type="ECO:0000259" key="7">
    <source>
        <dbReference type="PROSITE" id="PS50110"/>
    </source>
</evidence>
<dbReference type="AlphaFoldDB" id="A0A0L6ZCZ4"/>
<dbReference type="Proteomes" id="UP000037043">
    <property type="component" value="Unassembled WGS sequence"/>
</dbReference>
<proteinExistence type="predicted"/>
<protein>
    <recommendedName>
        <fullName evidence="1">Stage 0 sporulation protein A homolog</fullName>
    </recommendedName>
</protein>
<organism evidence="8 9">
    <name type="scientific">Clostridium homopropionicum DSM 5847</name>
    <dbReference type="NCBI Taxonomy" id="1121318"/>
    <lineage>
        <taxon>Bacteria</taxon>
        <taxon>Bacillati</taxon>
        <taxon>Bacillota</taxon>
        <taxon>Clostridia</taxon>
        <taxon>Eubacteriales</taxon>
        <taxon>Clostridiaceae</taxon>
        <taxon>Clostridium</taxon>
    </lineage>
</organism>
<sequence length="232" mass="26507">MSNKILIVDDEKNIRLTLKKCLEDQQYEISIATNGEEGISKIKSEKFDLVMLDIKMPGLNGMQVLKEIRDKGINVNVIMMTAYGTIEKAVEAMKLGAIDFISKPFTPEEVRVIVKEVLERQEIRVEEIESKDKITYKDALQYGKKCLQDRKYSDAEEYLKKAIGLNVDAPEPHNLLGILLEYKNNIQSALNHYRVALSLDAAYKPAQHNLDRATEYMYTRKGIDFGDDNDDV</sequence>
<reference evidence="9" key="1">
    <citation type="submission" date="2015-08" db="EMBL/GenBank/DDBJ databases">
        <title>Genome sequence of the strict anaerobe Clostridium homopropionicum LuHBu1 (DSM 5847T).</title>
        <authorList>
            <person name="Poehlein A."/>
            <person name="Beck M."/>
            <person name="Schiel-Bengelsdorf B."/>
            <person name="Bengelsdorf F.R."/>
            <person name="Daniel R."/>
            <person name="Duerre P."/>
        </authorList>
    </citation>
    <scope>NUCLEOTIDE SEQUENCE [LARGE SCALE GENOMIC DNA]</scope>
    <source>
        <strain evidence="9">DSM 5847</strain>
    </source>
</reference>
<evidence type="ECO:0000313" key="9">
    <source>
        <dbReference type="Proteomes" id="UP000037043"/>
    </source>
</evidence>
<dbReference type="PANTHER" id="PTHR44591:SF3">
    <property type="entry name" value="RESPONSE REGULATORY DOMAIN-CONTAINING PROTEIN"/>
    <property type="match status" value="1"/>
</dbReference>
<evidence type="ECO:0000256" key="3">
    <source>
        <dbReference type="ARBA" id="ARBA00023015"/>
    </source>
</evidence>
<evidence type="ECO:0000313" key="8">
    <source>
        <dbReference type="EMBL" id="KOA20849.1"/>
    </source>
</evidence>
<dbReference type="FunFam" id="3.40.50.2300:FF:000018">
    <property type="entry name" value="DNA-binding transcriptional regulator NtrC"/>
    <property type="match status" value="1"/>
</dbReference>
<dbReference type="Gene3D" id="3.40.50.2300">
    <property type="match status" value="1"/>
</dbReference>
<evidence type="ECO:0000256" key="1">
    <source>
        <dbReference type="ARBA" id="ARBA00018672"/>
    </source>
</evidence>
<dbReference type="GO" id="GO:0000160">
    <property type="term" value="P:phosphorelay signal transduction system"/>
    <property type="evidence" value="ECO:0007669"/>
    <property type="project" value="InterPro"/>
</dbReference>